<dbReference type="RefSeq" id="WP_005098227.1">
    <property type="nucleotide sequence ID" value="NZ_JAOCDR010000088.1"/>
</dbReference>
<name>A0AA42INF2_ACIJO</name>
<reference evidence="1" key="1">
    <citation type="submission" date="2022-09" db="EMBL/GenBank/DDBJ databases">
        <title>Intensive care unit water sources are persistently colonized with multi-drug resistant bacteria and are the site of extensive horizontal gene transfer of antibiotic resistance genes.</title>
        <authorList>
            <person name="Diorio-Toth L."/>
        </authorList>
    </citation>
    <scope>NUCLEOTIDE SEQUENCE</scope>
    <source>
        <strain evidence="1">GD03851</strain>
    </source>
</reference>
<accession>A0AA42INF2</accession>
<dbReference type="InterPro" id="IPR035958">
    <property type="entry name" value="SecB-like_sf"/>
</dbReference>
<dbReference type="EMBL" id="JAOCDR010000088">
    <property type="protein sequence ID" value="MDH0657759.1"/>
    <property type="molecule type" value="Genomic_DNA"/>
</dbReference>
<sequence>MNIKFVEYKIGELNFSPSSELLENLSNLDSINIDDYLLFKPIFFKDSPKNFVVKFHLEVKTEETSFFKLDFLSKFECEQDIDESFKESNFPVINAPAIAYPFLRAFVSNFFVSSGYYPILLPTYNFTKFKKST</sequence>
<dbReference type="Gene3D" id="3.10.420.10">
    <property type="entry name" value="SecB-like"/>
    <property type="match status" value="1"/>
</dbReference>
<protein>
    <submittedName>
        <fullName evidence="1">Protein-export chaperone SecB</fullName>
    </submittedName>
</protein>
<proteinExistence type="predicted"/>
<dbReference type="SUPFAM" id="SSF54611">
    <property type="entry name" value="SecB-like"/>
    <property type="match status" value="1"/>
</dbReference>
<gene>
    <name evidence="1" type="ORF">N5D11_16915</name>
</gene>
<comment type="caution">
    <text evidence="1">The sequence shown here is derived from an EMBL/GenBank/DDBJ whole genome shotgun (WGS) entry which is preliminary data.</text>
</comment>
<organism evidence="1 2">
    <name type="scientific">Acinetobacter johnsonii</name>
    <dbReference type="NCBI Taxonomy" id="40214"/>
    <lineage>
        <taxon>Bacteria</taxon>
        <taxon>Pseudomonadati</taxon>
        <taxon>Pseudomonadota</taxon>
        <taxon>Gammaproteobacteria</taxon>
        <taxon>Moraxellales</taxon>
        <taxon>Moraxellaceae</taxon>
        <taxon>Acinetobacter</taxon>
    </lineage>
</organism>
<dbReference type="AlphaFoldDB" id="A0AA42INF2"/>
<evidence type="ECO:0000313" key="2">
    <source>
        <dbReference type="Proteomes" id="UP001161099"/>
    </source>
</evidence>
<evidence type="ECO:0000313" key="1">
    <source>
        <dbReference type="EMBL" id="MDH0657759.1"/>
    </source>
</evidence>
<dbReference type="Proteomes" id="UP001161099">
    <property type="component" value="Unassembled WGS sequence"/>
</dbReference>